<feature type="region of interest" description="Disordered" evidence="1">
    <location>
        <begin position="175"/>
        <end position="201"/>
    </location>
</feature>
<dbReference type="EMBL" id="JAADJT010000017">
    <property type="protein sequence ID" value="NGZ88096.1"/>
    <property type="molecule type" value="Genomic_DNA"/>
</dbReference>
<evidence type="ECO:0000313" key="2">
    <source>
        <dbReference type="EMBL" id="NGZ88096.1"/>
    </source>
</evidence>
<name>A0ABX0FUG7_9BURK</name>
<proteinExistence type="predicted"/>
<evidence type="ECO:0000256" key="1">
    <source>
        <dbReference type="SAM" id="MobiDB-lite"/>
    </source>
</evidence>
<comment type="caution">
    <text evidence="2">The sequence shown here is derived from an EMBL/GenBank/DDBJ whole genome shotgun (WGS) entry which is preliminary data.</text>
</comment>
<keyword evidence="3" id="KW-1185">Reference proteome</keyword>
<gene>
    <name evidence="2" type="ORF">GW587_28030</name>
</gene>
<accession>A0ABX0FUG7</accession>
<evidence type="ECO:0000313" key="3">
    <source>
        <dbReference type="Proteomes" id="UP000666369"/>
    </source>
</evidence>
<dbReference type="RefSeq" id="WP_166108214.1">
    <property type="nucleotide sequence ID" value="NZ_JAADJT010000017.1"/>
</dbReference>
<feature type="compositionally biased region" description="Basic and acidic residues" evidence="1">
    <location>
        <begin position="191"/>
        <end position="201"/>
    </location>
</feature>
<dbReference type="Proteomes" id="UP000666369">
    <property type="component" value="Unassembled WGS sequence"/>
</dbReference>
<organism evidence="2 3">
    <name type="scientific">Duganella aceris</name>
    <dbReference type="NCBI Taxonomy" id="2703883"/>
    <lineage>
        <taxon>Bacteria</taxon>
        <taxon>Pseudomonadati</taxon>
        <taxon>Pseudomonadota</taxon>
        <taxon>Betaproteobacteria</taxon>
        <taxon>Burkholderiales</taxon>
        <taxon>Oxalobacteraceae</taxon>
        <taxon>Telluria group</taxon>
        <taxon>Duganella</taxon>
    </lineage>
</organism>
<sequence>MKSTTTVQVDTDTLLRLIGQLRIRGGSQDLSDAITSAIELWLREQSTLASGSDPASVRGYQWKSLFLPEGTVLRSWSYGENNYARVEGDKIIHKGKAVSPNQFAQSFARTTRNAWTDLYIRRPEDKHFTLACRLRQERAEQAKQGIREPQRVAPVMPDKTTLALIAALHAQTLAPAPSPAPAQSIVAPSPPRERTPGEGWDLPERRKYRFRIEDVAFN</sequence>
<protein>
    <submittedName>
        <fullName evidence="2">Uncharacterized protein</fullName>
    </submittedName>
</protein>
<reference evidence="3" key="1">
    <citation type="submission" date="2023-07" db="EMBL/GenBank/DDBJ databases">
        <title>Duganella aceri sp. nov., isolated from tree sap.</title>
        <authorList>
            <person name="Kim I.S."/>
        </authorList>
    </citation>
    <scope>NUCLEOTIDE SEQUENCE [LARGE SCALE GENOMIC DNA]</scope>
    <source>
        <strain evidence="3">SAP-35</strain>
    </source>
</reference>